<evidence type="ECO:0000256" key="1">
    <source>
        <dbReference type="ARBA" id="ARBA00008875"/>
    </source>
</evidence>
<name>A0AAU7DR23_9BACT</name>
<dbReference type="InterPro" id="IPR049166">
    <property type="entry name" value="GH39_cat"/>
</dbReference>
<dbReference type="PANTHER" id="PTHR12631">
    <property type="entry name" value="ALPHA-L-IDURONIDASE"/>
    <property type="match status" value="1"/>
</dbReference>
<evidence type="ECO:0000259" key="4">
    <source>
        <dbReference type="Pfam" id="PF01229"/>
    </source>
</evidence>
<dbReference type="EMBL" id="CP121196">
    <property type="protein sequence ID" value="XBH19886.1"/>
    <property type="molecule type" value="Genomic_DNA"/>
</dbReference>
<keyword evidence="2" id="KW-0378">Hydrolase</keyword>
<sequence>MLAVFATVFPLSGCYEYVTRAGQAAPVQPVQPISGSITITPQSSCILPAGTAQFSAQVSNLSGSAVDWFVDGVKGGNGATGSISTDGLYGAPDIAGSHSIQATSKVDTTVTASTTVNVTANPGFDVSPSAATLPPSGAQAFHAQTCGVASSNVSWTVDGVAGGSSTVGTITADGVYTAPAGTGTHIVKGTDTQSNQSDQAIVTVGTGIVVDFGNRSGQQHALPAGILGINHVDWLRNLADEQLVARAGFKLSRTYANLQDVFTSKGHPDWSNLDPQLGDLRAAGFHVLLQIAYTPNWLQPHPNSCKADKTKAAPSDMRVWGQLAATIVAHIDAKFPGLVSDYEIWNEPDTGGLCTKADPLQTYLKLYAAAAPMMKSQAANDGVTIRVGGPTTAELNEEWFRALLTNPSTAPYVDFVSYHNYVGGSNDLAATWDTYASGTPLYQLTQDKSSGPAAIFAQAETLVAAGQQPLGPATPVYVDEFNTNWEFQKDCCRNDPTYAPVWNALYVSDMLDTVYDGAQRAPGQLTYYSANTNPYFCVVGDWNSSMNCDLSPNQSPEPYPQYYAYQLMASADYLDMNSGGFLAASVAPQARGAGIVVAAFYTQQQDSVLIVNPTGQASTESVAVQNPGYSSATATLFQVENGNSISRRSLETSQSGSTITIAVTVPAYSVLGIAIQP</sequence>
<proteinExistence type="inferred from homology"/>
<dbReference type="AlphaFoldDB" id="A0AAU7DR23"/>
<dbReference type="PANTHER" id="PTHR12631:SF10">
    <property type="entry name" value="BETA-XYLOSIDASE-LIKE PROTEIN-RELATED"/>
    <property type="match status" value="1"/>
</dbReference>
<feature type="domain" description="Glycosyl hydrolases family 39 N-terminal catalytic" evidence="4">
    <location>
        <begin position="246"/>
        <end position="501"/>
    </location>
</feature>
<evidence type="ECO:0000313" key="5">
    <source>
        <dbReference type="EMBL" id="XBH19886.1"/>
    </source>
</evidence>
<dbReference type="SUPFAM" id="SSF51445">
    <property type="entry name" value="(Trans)glycosidases"/>
    <property type="match status" value="1"/>
</dbReference>
<dbReference type="RefSeq" id="WP_348265108.1">
    <property type="nucleotide sequence ID" value="NZ_CP121196.1"/>
</dbReference>
<dbReference type="Gene3D" id="3.20.20.80">
    <property type="entry name" value="Glycosidases"/>
    <property type="match status" value="1"/>
</dbReference>
<dbReference type="InterPro" id="IPR017853">
    <property type="entry name" value="GH"/>
</dbReference>
<reference evidence="5" key="1">
    <citation type="submission" date="2023-03" db="EMBL/GenBank/DDBJ databases">
        <title>Edaphobacter sp.</title>
        <authorList>
            <person name="Huber K.J."/>
            <person name="Papendorf J."/>
            <person name="Pilke C."/>
            <person name="Bunk B."/>
            <person name="Sproeer C."/>
            <person name="Pester M."/>
        </authorList>
    </citation>
    <scope>NUCLEOTIDE SEQUENCE</scope>
    <source>
        <strain evidence="5">DSM 110680</strain>
    </source>
</reference>
<dbReference type="InterPro" id="IPR051923">
    <property type="entry name" value="Glycosyl_Hydrolase_39"/>
</dbReference>
<gene>
    <name evidence="5" type="ORF">P8935_11330</name>
</gene>
<organism evidence="5">
    <name type="scientific">Telmatobacter sp. DSM 110680</name>
    <dbReference type="NCBI Taxonomy" id="3036704"/>
    <lineage>
        <taxon>Bacteria</taxon>
        <taxon>Pseudomonadati</taxon>
        <taxon>Acidobacteriota</taxon>
        <taxon>Terriglobia</taxon>
        <taxon>Terriglobales</taxon>
        <taxon>Acidobacteriaceae</taxon>
        <taxon>Telmatobacter</taxon>
    </lineage>
</organism>
<keyword evidence="3" id="KW-0326">Glycosidase</keyword>
<protein>
    <recommendedName>
        <fullName evidence="4">Glycosyl hydrolases family 39 N-terminal catalytic domain-containing protein</fullName>
    </recommendedName>
</protein>
<accession>A0AAU7DR23</accession>
<evidence type="ECO:0000256" key="2">
    <source>
        <dbReference type="ARBA" id="ARBA00022801"/>
    </source>
</evidence>
<comment type="similarity">
    <text evidence="1">Belongs to the glycosyl hydrolase 39 family.</text>
</comment>
<evidence type="ECO:0000256" key="3">
    <source>
        <dbReference type="ARBA" id="ARBA00023295"/>
    </source>
</evidence>
<dbReference type="GO" id="GO:0004553">
    <property type="term" value="F:hydrolase activity, hydrolyzing O-glycosyl compounds"/>
    <property type="evidence" value="ECO:0007669"/>
    <property type="project" value="TreeGrafter"/>
</dbReference>
<dbReference type="Pfam" id="PF01229">
    <property type="entry name" value="Glyco_hydro_39"/>
    <property type="match status" value="1"/>
</dbReference>